<evidence type="ECO:0000256" key="1">
    <source>
        <dbReference type="ARBA" id="ARBA00003041"/>
    </source>
</evidence>
<evidence type="ECO:0000256" key="8">
    <source>
        <dbReference type="ARBA" id="ARBA00022927"/>
    </source>
</evidence>
<evidence type="ECO:0000256" key="3">
    <source>
        <dbReference type="ARBA" id="ARBA00006602"/>
    </source>
</evidence>
<keyword evidence="12" id="KW-0966">Cell projection</keyword>
<organism evidence="12 13">
    <name type="scientific">Noviherbaspirillum suwonense</name>
    <dbReference type="NCBI Taxonomy" id="1224511"/>
    <lineage>
        <taxon>Bacteria</taxon>
        <taxon>Pseudomonadati</taxon>
        <taxon>Pseudomonadota</taxon>
        <taxon>Betaproteobacteria</taxon>
        <taxon>Burkholderiales</taxon>
        <taxon>Oxalobacteraceae</taxon>
        <taxon>Noviherbaspirillum</taxon>
    </lineage>
</organism>
<keyword evidence="7" id="KW-1005">Bacterial flagellum biogenesis</keyword>
<dbReference type="EMBL" id="FXUL01000017">
    <property type="protein sequence ID" value="SMP71348.1"/>
    <property type="molecule type" value="Genomic_DNA"/>
</dbReference>
<keyword evidence="13" id="KW-1185">Reference proteome</keyword>
<keyword evidence="10" id="KW-0175">Coiled coil</keyword>
<evidence type="ECO:0000313" key="13">
    <source>
        <dbReference type="Proteomes" id="UP001158049"/>
    </source>
</evidence>
<dbReference type="Pfam" id="PF02108">
    <property type="entry name" value="FliH"/>
    <property type="match status" value="1"/>
</dbReference>
<keyword evidence="8" id="KW-0653">Protein transport</keyword>
<dbReference type="PANTHER" id="PTHR34982">
    <property type="entry name" value="YOP PROTEINS TRANSLOCATION PROTEIN L"/>
    <property type="match status" value="1"/>
</dbReference>
<evidence type="ECO:0000256" key="6">
    <source>
        <dbReference type="ARBA" id="ARBA00022490"/>
    </source>
</evidence>
<keyword evidence="6" id="KW-0963">Cytoplasm</keyword>
<evidence type="ECO:0000313" key="12">
    <source>
        <dbReference type="EMBL" id="SMP71348.1"/>
    </source>
</evidence>
<reference evidence="12 13" key="1">
    <citation type="submission" date="2017-05" db="EMBL/GenBank/DDBJ databases">
        <authorList>
            <person name="Varghese N."/>
            <person name="Submissions S."/>
        </authorList>
    </citation>
    <scope>NUCLEOTIDE SEQUENCE [LARGE SCALE GENOMIC DNA]</scope>
    <source>
        <strain evidence="12 13">DSM 26001</strain>
    </source>
</reference>
<evidence type="ECO:0000256" key="7">
    <source>
        <dbReference type="ARBA" id="ARBA00022795"/>
    </source>
</evidence>
<feature type="domain" description="Flagellar assembly protein FliH/Type III secretion system HrpE" evidence="11">
    <location>
        <begin position="85"/>
        <end position="208"/>
    </location>
</feature>
<gene>
    <name evidence="12" type="ORF">SAMN06295970_1174</name>
</gene>
<evidence type="ECO:0000256" key="2">
    <source>
        <dbReference type="ARBA" id="ARBA00004496"/>
    </source>
</evidence>
<sequence length="220" mass="24064">MSDTVPKERQTAYQRWEMASFGEVETPPQESVQQQIDTEALLAEAREQIAAAREQARREGLAEGLAQGYQTGMEQGRAQALEENTLLQQLSLAFGAEIAHAKELVAQDLLDLALDLAKAMLKTVLAVQPERVLPIVNEAIGYLPTLQQPALLFLNPDDALLVRERMGAELAGAGWRVLDEAAMERGGCRVETATNQIDAATSSRWQRIAASLGKEGQWLA</sequence>
<dbReference type="InterPro" id="IPR018035">
    <property type="entry name" value="Flagellar_FliH/T3SS_HrpE"/>
</dbReference>
<keyword evidence="12" id="KW-0969">Cilium</keyword>
<comment type="subcellular location">
    <subcellularLocation>
        <location evidence="2">Cytoplasm</location>
    </subcellularLocation>
</comment>
<dbReference type="RefSeq" id="WP_283443908.1">
    <property type="nucleotide sequence ID" value="NZ_FXUL01000017.1"/>
</dbReference>
<dbReference type="PRINTS" id="PR01003">
    <property type="entry name" value="FLGFLIH"/>
</dbReference>
<evidence type="ECO:0000259" key="11">
    <source>
        <dbReference type="Pfam" id="PF02108"/>
    </source>
</evidence>
<evidence type="ECO:0000256" key="4">
    <source>
        <dbReference type="ARBA" id="ARBA00016507"/>
    </source>
</evidence>
<proteinExistence type="inferred from homology"/>
<feature type="coiled-coil region" evidence="10">
    <location>
        <begin position="35"/>
        <end position="62"/>
    </location>
</feature>
<keyword evidence="12" id="KW-0282">Flagellum</keyword>
<comment type="caution">
    <text evidence="12">The sequence shown here is derived from an EMBL/GenBank/DDBJ whole genome shotgun (WGS) entry which is preliminary data.</text>
</comment>
<keyword evidence="9" id="KW-1006">Bacterial flagellum protein export</keyword>
<evidence type="ECO:0000256" key="9">
    <source>
        <dbReference type="ARBA" id="ARBA00023225"/>
    </source>
</evidence>
<evidence type="ECO:0000256" key="10">
    <source>
        <dbReference type="SAM" id="Coils"/>
    </source>
</evidence>
<keyword evidence="5" id="KW-0813">Transport</keyword>
<evidence type="ECO:0000256" key="5">
    <source>
        <dbReference type="ARBA" id="ARBA00022448"/>
    </source>
</evidence>
<accession>A0ABY1QJ32</accession>
<protein>
    <recommendedName>
        <fullName evidence="4">Flagellar assembly protein FliH</fullName>
    </recommendedName>
</protein>
<dbReference type="InterPro" id="IPR051472">
    <property type="entry name" value="T3SS_Stator/FliH"/>
</dbReference>
<dbReference type="InterPro" id="IPR000563">
    <property type="entry name" value="Flag_FliH"/>
</dbReference>
<comment type="similarity">
    <text evidence="3">Belongs to the FliH family.</text>
</comment>
<dbReference type="Proteomes" id="UP001158049">
    <property type="component" value="Unassembled WGS sequence"/>
</dbReference>
<name>A0ABY1QJ32_9BURK</name>
<dbReference type="PANTHER" id="PTHR34982:SF1">
    <property type="entry name" value="FLAGELLAR ASSEMBLY PROTEIN FLIH"/>
    <property type="match status" value="1"/>
</dbReference>
<comment type="function">
    <text evidence="1">Needed for flagellar regrowth and assembly.</text>
</comment>